<evidence type="ECO:0000313" key="1">
    <source>
        <dbReference type="EMBL" id="GAA4073898.1"/>
    </source>
</evidence>
<dbReference type="Proteomes" id="UP001501734">
    <property type="component" value="Unassembled WGS sequence"/>
</dbReference>
<organism evidence="1 2">
    <name type="scientific">Amphibacillus indicireducens</name>
    <dbReference type="NCBI Taxonomy" id="1076330"/>
    <lineage>
        <taxon>Bacteria</taxon>
        <taxon>Bacillati</taxon>
        <taxon>Bacillota</taxon>
        <taxon>Bacilli</taxon>
        <taxon>Bacillales</taxon>
        <taxon>Bacillaceae</taxon>
        <taxon>Amphibacillus</taxon>
    </lineage>
</organism>
<gene>
    <name evidence="1" type="primary">spoIIP</name>
    <name evidence="1" type="ORF">GCM10022410_18890</name>
</gene>
<comment type="caution">
    <text evidence="1">The sequence shown here is derived from an EMBL/GenBank/DDBJ whole genome shotgun (WGS) entry which is preliminary data.</text>
</comment>
<sequence length="343" mass="38783">MPIGKKNTPPFLVAGSENISTSFYLALLSTEFKPLKFEYDEAMLGISVSELILQLTTQLNRTDIRTLFGNELPGFYPYQNRIIIGQSNTNYTNLPVESSPPLELILEERNVIDSPVDDQVEQKIDQKIETTVFIYNTHNRESFLPHLDNVEDPNQAFHSDVNVGLVSEQLKKSLATKGIGALVDQTDFTQVLHNQGWQYSQSYTASRQVVEEVISQNQQLSYLFDIHRDSRRKEDTTVTIDGEEYAQLFFVIGADFEGNQKNIELAKTIHQNLEKSYPGLSRGVAEMGGSGRNGVYNQDLSENAILIEFGGVDNTLEELYRTADVLAEVFADYYWDAEQVTKN</sequence>
<protein>
    <submittedName>
        <fullName evidence="1">Spore autolysin SpoIIP</fullName>
    </submittedName>
</protein>
<dbReference type="NCBIfam" id="TIGR02867">
    <property type="entry name" value="spore_II_P"/>
    <property type="match status" value="1"/>
</dbReference>
<reference evidence="2" key="1">
    <citation type="journal article" date="2019" name="Int. J. Syst. Evol. Microbiol.">
        <title>The Global Catalogue of Microorganisms (GCM) 10K type strain sequencing project: providing services to taxonomists for standard genome sequencing and annotation.</title>
        <authorList>
            <consortium name="The Broad Institute Genomics Platform"/>
            <consortium name="The Broad Institute Genome Sequencing Center for Infectious Disease"/>
            <person name="Wu L."/>
            <person name="Ma J."/>
        </authorList>
    </citation>
    <scope>NUCLEOTIDE SEQUENCE [LARGE SCALE GENOMIC DNA]</scope>
    <source>
        <strain evidence="2">JCM 17250</strain>
    </source>
</reference>
<dbReference type="InterPro" id="IPR010897">
    <property type="entry name" value="Spore_II_P"/>
</dbReference>
<keyword evidence="2" id="KW-1185">Reference proteome</keyword>
<proteinExistence type="predicted"/>
<name>A0ABP7VU24_9BACI</name>
<evidence type="ECO:0000313" key="2">
    <source>
        <dbReference type="Proteomes" id="UP001501734"/>
    </source>
</evidence>
<dbReference type="SUPFAM" id="SSF53187">
    <property type="entry name" value="Zn-dependent exopeptidases"/>
    <property type="match status" value="1"/>
</dbReference>
<dbReference type="EMBL" id="BAABDL010000104">
    <property type="protein sequence ID" value="GAA4073898.1"/>
    <property type="molecule type" value="Genomic_DNA"/>
</dbReference>
<dbReference type="Pfam" id="PF07454">
    <property type="entry name" value="SpoIIP"/>
    <property type="match status" value="1"/>
</dbReference>
<accession>A0ABP7VU24</accession>